<feature type="region of interest" description="Disordered" evidence="1">
    <location>
        <begin position="179"/>
        <end position="216"/>
    </location>
</feature>
<accession>A0ABN9WKD8</accession>
<feature type="region of interest" description="Disordered" evidence="1">
    <location>
        <begin position="1"/>
        <end position="20"/>
    </location>
</feature>
<proteinExistence type="predicted"/>
<dbReference type="EMBL" id="CAUYUJ010018886">
    <property type="protein sequence ID" value="CAK0887028.1"/>
    <property type="molecule type" value="Genomic_DNA"/>
</dbReference>
<keyword evidence="3" id="KW-1185">Reference proteome</keyword>
<protein>
    <submittedName>
        <fullName evidence="2">Uncharacterized protein</fullName>
    </submittedName>
</protein>
<feature type="non-terminal residue" evidence="2">
    <location>
        <position position="340"/>
    </location>
</feature>
<dbReference type="Proteomes" id="UP001189429">
    <property type="component" value="Unassembled WGS sequence"/>
</dbReference>
<evidence type="ECO:0000313" key="2">
    <source>
        <dbReference type="EMBL" id="CAK0887028.1"/>
    </source>
</evidence>
<feature type="compositionally biased region" description="Gly residues" evidence="1">
    <location>
        <begin position="63"/>
        <end position="74"/>
    </location>
</feature>
<evidence type="ECO:0000256" key="1">
    <source>
        <dbReference type="SAM" id="MobiDB-lite"/>
    </source>
</evidence>
<feature type="region of interest" description="Disordered" evidence="1">
    <location>
        <begin position="51"/>
        <end position="102"/>
    </location>
</feature>
<gene>
    <name evidence="2" type="ORF">PCOR1329_LOCUS68219</name>
</gene>
<feature type="non-terminal residue" evidence="2">
    <location>
        <position position="1"/>
    </location>
</feature>
<sequence length="340" mass="36066">PARAPARRQPPARRRPLWRRVVEAPPEDAPAALGAAAERVLQGGRARRPAALRAARRPAGPGRVAGAGALGGRVGGRRCRPRRAPDDGCGGPPSFPRARRAHAERAADQHREGALLRVPPARSGARPLRIQGARSEHVPRERLATKVLPQHDQPHLHARRPPGEAGALAAARAALWSGRPSAASGAGGDADQQGSGGGLWQPPPVLPEALRRGGEQERRCMVHGVRLEGTGHASPPPHEVHLGVHHPGRRQYHFALAVSRTCLPTAPECSLLGSLGDVARRSQFTAPLPPAARRPSPLPSPPLHTLSKARAIVSLDRPTWPGRQVAHACALVTVMEPHIN</sequence>
<name>A0ABN9WKD8_9DINO</name>
<reference evidence="2" key="1">
    <citation type="submission" date="2023-10" db="EMBL/GenBank/DDBJ databases">
        <authorList>
            <person name="Chen Y."/>
            <person name="Shah S."/>
            <person name="Dougan E. K."/>
            <person name="Thang M."/>
            <person name="Chan C."/>
        </authorList>
    </citation>
    <scope>NUCLEOTIDE SEQUENCE [LARGE SCALE GENOMIC DNA]</scope>
</reference>
<feature type="compositionally biased region" description="Low complexity" evidence="1">
    <location>
        <begin position="179"/>
        <end position="193"/>
    </location>
</feature>
<evidence type="ECO:0000313" key="3">
    <source>
        <dbReference type="Proteomes" id="UP001189429"/>
    </source>
</evidence>
<organism evidence="2 3">
    <name type="scientific">Prorocentrum cordatum</name>
    <dbReference type="NCBI Taxonomy" id="2364126"/>
    <lineage>
        <taxon>Eukaryota</taxon>
        <taxon>Sar</taxon>
        <taxon>Alveolata</taxon>
        <taxon>Dinophyceae</taxon>
        <taxon>Prorocentrales</taxon>
        <taxon>Prorocentraceae</taxon>
        <taxon>Prorocentrum</taxon>
    </lineage>
</organism>
<comment type="caution">
    <text evidence="2">The sequence shown here is derived from an EMBL/GenBank/DDBJ whole genome shotgun (WGS) entry which is preliminary data.</text>
</comment>